<accession>A0A0C3JQU6</accession>
<gene>
    <name evidence="1" type="ORF">M404DRAFT_994302</name>
</gene>
<protein>
    <submittedName>
        <fullName evidence="1">Uncharacterized protein</fullName>
    </submittedName>
</protein>
<dbReference type="InParanoid" id="A0A0C3JQU6"/>
<reference evidence="1 2" key="1">
    <citation type="submission" date="2014-04" db="EMBL/GenBank/DDBJ databases">
        <authorList>
            <consortium name="DOE Joint Genome Institute"/>
            <person name="Kuo A."/>
            <person name="Kohler A."/>
            <person name="Costa M.D."/>
            <person name="Nagy L.G."/>
            <person name="Floudas D."/>
            <person name="Copeland A."/>
            <person name="Barry K.W."/>
            <person name="Cichocki N."/>
            <person name="Veneault-Fourrey C."/>
            <person name="LaButti K."/>
            <person name="Lindquist E.A."/>
            <person name="Lipzen A."/>
            <person name="Lundell T."/>
            <person name="Morin E."/>
            <person name="Murat C."/>
            <person name="Sun H."/>
            <person name="Tunlid A."/>
            <person name="Henrissat B."/>
            <person name="Grigoriev I.V."/>
            <person name="Hibbett D.S."/>
            <person name="Martin F."/>
            <person name="Nordberg H.P."/>
            <person name="Cantor M.N."/>
            <person name="Hua S.X."/>
        </authorList>
    </citation>
    <scope>NUCLEOTIDE SEQUENCE [LARGE SCALE GENOMIC DNA]</scope>
    <source>
        <strain evidence="1 2">Marx 270</strain>
    </source>
</reference>
<dbReference type="HOGENOM" id="CLU_2400601_0_0_1"/>
<sequence>MLPSRNYLKVWEPGFPLFTISQKLHYADLDDNVRFNASRRVLFPSPTLMLTRPLEEAYTRHTISLSFSGSCQHFAQLSAFAMLPEPLTLRGFR</sequence>
<keyword evidence="2" id="KW-1185">Reference proteome</keyword>
<dbReference type="AlphaFoldDB" id="A0A0C3JQU6"/>
<dbReference type="Proteomes" id="UP000054217">
    <property type="component" value="Unassembled WGS sequence"/>
</dbReference>
<proteinExistence type="predicted"/>
<evidence type="ECO:0000313" key="1">
    <source>
        <dbReference type="EMBL" id="KIO11553.1"/>
    </source>
</evidence>
<organism evidence="1 2">
    <name type="scientific">Pisolithus tinctorius Marx 270</name>
    <dbReference type="NCBI Taxonomy" id="870435"/>
    <lineage>
        <taxon>Eukaryota</taxon>
        <taxon>Fungi</taxon>
        <taxon>Dikarya</taxon>
        <taxon>Basidiomycota</taxon>
        <taxon>Agaricomycotina</taxon>
        <taxon>Agaricomycetes</taxon>
        <taxon>Agaricomycetidae</taxon>
        <taxon>Boletales</taxon>
        <taxon>Sclerodermatineae</taxon>
        <taxon>Pisolithaceae</taxon>
        <taxon>Pisolithus</taxon>
    </lineage>
</organism>
<evidence type="ECO:0000313" key="2">
    <source>
        <dbReference type="Proteomes" id="UP000054217"/>
    </source>
</evidence>
<reference evidence="2" key="2">
    <citation type="submission" date="2015-01" db="EMBL/GenBank/DDBJ databases">
        <title>Evolutionary Origins and Diversification of the Mycorrhizal Mutualists.</title>
        <authorList>
            <consortium name="DOE Joint Genome Institute"/>
            <consortium name="Mycorrhizal Genomics Consortium"/>
            <person name="Kohler A."/>
            <person name="Kuo A."/>
            <person name="Nagy L.G."/>
            <person name="Floudas D."/>
            <person name="Copeland A."/>
            <person name="Barry K.W."/>
            <person name="Cichocki N."/>
            <person name="Veneault-Fourrey C."/>
            <person name="LaButti K."/>
            <person name="Lindquist E.A."/>
            <person name="Lipzen A."/>
            <person name="Lundell T."/>
            <person name="Morin E."/>
            <person name="Murat C."/>
            <person name="Riley R."/>
            <person name="Ohm R."/>
            <person name="Sun H."/>
            <person name="Tunlid A."/>
            <person name="Henrissat B."/>
            <person name="Grigoriev I.V."/>
            <person name="Hibbett D.S."/>
            <person name="Martin F."/>
        </authorList>
    </citation>
    <scope>NUCLEOTIDE SEQUENCE [LARGE SCALE GENOMIC DNA]</scope>
    <source>
        <strain evidence="2">Marx 270</strain>
    </source>
</reference>
<name>A0A0C3JQU6_PISTI</name>
<dbReference type="EMBL" id="KN831949">
    <property type="protein sequence ID" value="KIO11553.1"/>
    <property type="molecule type" value="Genomic_DNA"/>
</dbReference>